<evidence type="ECO:0000256" key="2">
    <source>
        <dbReference type="ARBA" id="ARBA00023015"/>
    </source>
</evidence>
<dbReference type="InterPro" id="IPR036388">
    <property type="entry name" value="WH-like_DNA-bd_sf"/>
</dbReference>
<dbReference type="InterPro" id="IPR014284">
    <property type="entry name" value="RNA_pol_sigma-70_dom"/>
</dbReference>
<dbReference type="SUPFAM" id="SSF88659">
    <property type="entry name" value="Sigma3 and sigma4 domains of RNA polymerase sigma factors"/>
    <property type="match status" value="1"/>
</dbReference>
<organism evidence="6 7">
    <name type="scientific">Belliella alkalica</name>
    <dbReference type="NCBI Taxonomy" id="1730871"/>
    <lineage>
        <taxon>Bacteria</taxon>
        <taxon>Pseudomonadati</taxon>
        <taxon>Bacteroidota</taxon>
        <taxon>Cytophagia</taxon>
        <taxon>Cytophagales</taxon>
        <taxon>Cyclobacteriaceae</taxon>
        <taxon>Belliella</taxon>
    </lineage>
</organism>
<dbReference type="InterPro" id="IPR013324">
    <property type="entry name" value="RNA_pol_sigma_r3/r4-like"/>
</dbReference>
<dbReference type="Pfam" id="PF08281">
    <property type="entry name" value="Sigma70_r4_2"/>
    <property type="match status" value="1"/>
</dbReference>
<evidence type="ECO:0000313" key="6">
    <source>
        <dbReference type="EMBL" id="MCH7412019.1"/>
    </source>
</evidence>
<feature type="domain" description="RNA polymerase sigma factor 70 region 4 type 2" evidence="5">
    <location>
        <begin position="116"/>
        <end position="168"/>
    </location>
</feature>
<keyword evidence="7" id="KW-1185">Reference proteome</keyword>
<dbReference type="InterPro" id="IPR013249">
    <property type="entry name" value="RNA_pol_sigma70_r4_t2"/>
</dbReference>
<proteinExistence type="inferred from homology"/>
<reference evidence="6" key="1">
    <citation type="submission" date="2022-03" db="EMBL/GenBank/DDBJ databases">
        <title>De novo assembled genomes of Belliella spp. (Cyclobacteriaceae) strains.</title>
        <authorList>
            <person name="Szabo A."/>
            <person name="Korponai K."/>
            <person name="Felfoldi T."/>
        </authorList>
    </citation>
    <scope>NUCLEOTIDE SEQUENCE</scope>
    <source>
        <strain evidence="6">DSM 111903</strain>
    </source>
</reference>
<evidence type="ECO:0000256" key="1">
    <source>
        <dbReference type="ARBA" id="ARBA00010641"/>
    </source>
</evidence>
<dbReference type="PANTHER" id="PTHR43133:SF46">
    <property type="entry name" value="RNA POLYMERASE SIGMA-70 FACTOR ECF SUBFAMILY"/>
    <property type="match status" value="1"/>
</dbReference>
<evidence type="ECO:0000256" key="4">
    <source>
        <dbReference type="ARBA" id="ARBA00023163"/>
    </source>
</evidence>
<dbReference type="PANTHER" id="PTHR43133">
    <property type="entry name" value="RNA POLYMERASE ECF-TYPE SIGMA FACTO"/>
    <property type="match status" value="1"/>
</dbReference>
<dbReference type="InterPro" id="IPR039425">
    <property type="entry name" value="RNA_pol_sigma-70-like"/>
</dbReference>
<comment type="similarity">
    <text evidence="1">Belongs to the sigma-70 factor family. ECF subfamily.</text>
</comment>
<dbReference type="Proteomes" id="UP001165430">
    <property type="component" value="Unassembled WGS sequence"/>
</dbReference>
<evidence type="ECO:0000256" key="3">
    <source>
        <dbReference type="ARBA" id="ARBA00023082"/>
    </source>
</evidence>
<keyword evidence="2" id="KW-0805">Transcription regulation</keyword>
<dbReference type="Gene3D" id="1.10.1740.10">
    <property type="match status" value="1"/>
</dbReference>
<comment type="caution">
    <text evidence="6">The sequence shown here is derived from an EMBL/GenBank/DDBJ whole genome shotgun (WGS) entry which is preliminary data.</text>
</comment>
<dbReference type="EMBL" id="JAKZGO010000001">
    <property type="protein sequence ID" value="MCH7412019.1"/>
    <property type="molecule type" value="Genomic_DNA"/>
</dbReference>
<keyword evidence="3" id="KW-0731">Sigma factor</keyword>
<dbReference type="NCBIfam" id="TIGR02937">
    <property type="entry name" value="sigma70-ECF"/>
    <property type="match status" value="1"/>
</dbReference>
<dbReference type="InterPro" id="IPR013325">
    <property type="entry name" value="RNA_pol_sigma_r2"/>
</dbReference>
<dbReference type="SUPFAM" id="SSF88946">
    <property type="entry name" value="Sigma2 domain of RNA polymerase sigma factors"/>
    <property type="match status" value="1"/>
</dbReference>
<accession>A0ABS9V6I0</accession>
<keyword evidence="4" id="KW-0804">Transcription</keyword>
<dbReference type="RefSeq" id="WP_241409411.1">
    <property type="nucleotide sequence ID" value="NZ_JAKZGO010000001.1"/>
</dbReference>
<sequence length="182" mass="20956">MILSDTALIEKVNKGSKKAFEELYDQYWELLFDAAFQRLKSKDLAKDVVQELFIDLWNRKGKIQVKQSLKVYLLTAVKYNVFKVMDQINLEESLNGHEGIVMLPSDDILPFEALYEQLEDALEDFPEMAGKIFRMNKLQGMSASEVSKELGINIQSVHNSVHKSMKLLKESLRFSSGFILFL</sequence>
<dbReference type="Gene3D" id="1.10.10.10">
    <property type="entry name" value="Winged helix-like DNA-binding domain superfamily/Winged helix DNA-binding domain"/>
    <property type="match status" value="1"/>
</dbReference>
<gene>
    <name evidence="6" type="ORF">MM213_00875</name>
</gene>
<protein>
    <submittedName>
        <fullName evidence="6">Sigma-70 family RNA polymerase sigma factor</fullName>
    </submittedName>
</protein>
<evidence type="ECO:0000313" key="7">
    <source>
        <dbReference type="Proteomes" id="UP001165430"/>
    </source>
</evidence>
<evidence type="ECO:0000259" key="5">
    <source>
        <dbReference type="Pfam" id="PF08281"/>
    </source>
</evidence>
<name>A0ABS9V6I0_9BACT</name>